<dbReference type="SUPFAM" id="SSF55729">
    <property type="entry name" value="Acyl-CoA N-acyltransferases (Nat)"/>
    <property type="match status" value="1"/>
</dbReference>
<dbReference type="GO" id="GO:0016747">
    <property type="term" value="F:acyltransferase activity, transferring groups other than amino-acyl groups"/>
    <property type="evidence" value="ECO:0007669"/>
    <property type="project" value="InterPro"/>
</dbReference>
<dbReference type="InterPro" id="IPR016181">
    <property type="entry name" value="Acyl_CoA_acyltransferase"/>
</dbReference>
<dbReference type="Proteomes" id="UP000243106">
    <property type="component" value="Unassembled WGS sequence"/>
</dbReference>
<accession>A0A1I5UQM3</accession>
<dbReference type="PROSITE" id="PS51186">
    <property type="entry name" value="GNAT"/>
    <property type="match status" value="1"/>
</dbReference>
<dbReference type="PANTHER" id="PTHR43877">
    <property type="entry name" value="AMINOALKYLPHOSPHONATE N-ACETYLTRANSFERASE-RELATED-RELATED"/>
    <property type="match status" value="1"/>
</dbReference>
<protein>
    <submittedName>
        <fullName evidence="4">Acetyltransferase (GNAT) domain-containing protein</fullName>
    </submittedName>
</protein>
<dbReference type="CDD" id="cd04301">
    <property type="entry name" value="NAT_SF"/>
    <property type="match status" value="1"/>
</dbReference>
<dbReference type="InterPro" id="IPR000182">
    <property type="entry name" value="GNAT_dom"/>
</dbReference>
<keyword evidence="2" id="KW-0012">Acyltransferase</keyword>
<organism evidence="4 5">
    <name type="scientific">Roseivivax halotolerans</name>
    <dbReference type="NCBI Taxonomy" id="93684"/>
    <lineage>
        <taxon>Bacteria</taxon>
        <taxon>Pseudomonadati</taxon>
        <taxon>Pseudomonadota</taxon>
        <taxon>Alphaproteobacteria</taxon>
        <taxon>Rhodobacterales</taxon>
        <taxon>Roseobacteraceae</taxon>
        <taxon>Roseivivax</taxon>
    </lineage>
</organism>
<proteinExistence type="predicted"/>
<evidence type="ECO:0000313" key="4">
    <source>
        <dbReference type="EMBL" id="SFP97614.1"/>
    </source>
</evidence>
<dbReference type="STRING" id="93684.SAMN05421853_101123"/>
<sequence>MTITVREADPRAPEALACLQRYYAELDARFDGGFDVTLSADPEAPQMMPPLGSFLIAAREGRDLGCVGLKGDGTVVGEIKRLWVSPEARGAGLARRLMDALENRARDLGMSTLRLDTNSALPEAVALYRNSGWSEIPRFNSDPYPDVFFEKAVRQTG</sequence>
<dbReference type="PANTHER" id="PTHR43877:SF2">
    <property type="entry name" value="AMINOALKYLPHOSPHONATE N-ACETYLTRANSFERASE-RELATED"/>
    <property type="match status" value="1"/>
</dbReference>
<dbReference type="Gene3D" id="3.40.630.30">
    <property type="match status" value="1"/>
</dbReference>
<gene>
    <name evidence="4" type="ORF">SAMN05421853_101123</name>
</gene>
<feature type="domain" description="N-acetyltransferase" evidence="3">
    <location>
        <begin position="3"/>
        <end position="154"/>
    </location>
</feature>
<dbReference type="AlphaFoldDB" id="A0A1I5UQM3"/>
<evidence type="ECO:0000259" key="3">
    <source>
        <dbReference type="PROSITE" id="PS51186"/>
    </source>
</evidence>
<evidence type="ECO:0000256" key="1">
    <source>
        <dbReference type="ARBA" id="ARBA00022679"/>
    </source>
</evidence>
<dbReference type="Pfam" id="PF00583">
    <property type="entry name" value="Acetyltransf_1"/>
    <property type="match status" value="1"/>
</dbReference>
<dbReference type="EMBL" id="FOXV01000001">
    <property type="protein sequence ID" value="SFP97614.1"/>
    <property type="molecule type" value="Genomic_DNA"/>
</dbReference>
<evidence type="ECO:0000313" key="5">
    <source>
        <dbReference type="Proteomes" id="UP000243106"/>
    </source>
</evidence>
<dbReference type="InterPro" id="IPR050832">
    <property type="entry name" value="Bact_Acetyltransf"/>
</dbReference>
<keyword evidence="1 4" id="KW-0808">Transferase</keyword>
<name>A0A1I5UQM3_9RHOB</name>
<dbReference type="RefSeq" id="WP_093008860.1">
    <property type="nucleotide sequence ID" value="NZ_FOXV01000001.1"/>
</dbReference>
<keyword evidence="5" id="KW-1185">Reference proteome</keyword>
<evidence type="ECO:0000256" key="2">
    <source>
        <dbReference type="ARBA" id="ARBA00023315"/>
    </source>
</evidence>
<reference evidence="5" key="1">
    <citation type="submission" date="2016-10" db="EMBL/GenBank/DDBJ databases">
        <authorList>
            <person name="Varghese N."/>
            <person name="Submissions S."/>
        </authorList>
    </citation>
    <scope>NUCLEOTIDE SEQUENCE [LARGE SCALE GENOMIC DNA]</scope>
    <source>
        <strain evidence="5">JCM 10271</strain>
    </source>
</reference>